<accession>A0ABS6JQF2</accession>
<evidence type="ECO:0000256" key="2">
    <source>
        <dbReference type="PROSITE-ProRule" id="PRU00284"/>
    </source>
</evidence>
<feature type="domain" description="Methyl-accepting transducer" evidence="3">
    <location>
        <begin position="50"/>
        <end position="286"/>
    </location>
</feature>
<dbReference type="PROSITE" id="PS50111">
    <property type="entry name" value="CHEMOTAXIS_TRANSDUC_2"/>
    <property type="match status" value="1"/>
</dbReference>
<evidence type="ECO:0000259" key="3">
    <source>
        <dbReference type="PROSITE" id="PS50111"/>
    </source>
</evidence>
<dbReference type="Pfam" id="PF22673">
    <property type="entry name" value="MCP-like_PDC_1"/>
    <property type="match status" value="1"/>
</dbReference>
<protein>
    <submittedName>
        <fullName evidence="4">Chemotaxis protein</fullName>
    </submittedName>
</protein>
<dbReference type="Proteomes" id="UP000790580">
    <property type="component" value="Unassembled WGS sequence"/>
</dbReference>
<dbReference type="SUPFAM" id="SSF58104">
    <property type="entry name" value="Methyl-accepting chemotaxis protein (MCP) signaling domain"/>
    <property type="match status" value="1"/>
</dbReference>
<sequence length="462" mass="52403">MVKLLNQFFQKNKQHEDLDGKNNQEFIQFVNESQVVSDRLIAAVEEVNDAMSHLKDIADQSTREGQVLKENSYYSMAQIQEAFSFLQEVSATADQIKDFASNMSKESIQTKELVSDVRHSLGTTDKVMGELSTYNQMMDQRIRDLADQTSKIDEINQLIKKVVSQTSLLALNASIEAARAGEHGRGFAVVAKEIKKLADESNEAVERSSDILSAIEQGVDDVVASVEVEKEAVFKGINEVERINERIDMIYKKILTVNDYVLHTENDSNKQSEITTETISKIEKVVQSVEETLTYVERTVTDMDKQHLQIQHLQTVSGGLHESSATLAESINKLDVKQKVEMSHLDFEDMKELLLEVCVKEELKTLDKEIHEDILTDYLSKTFEMEAIWSNRTDGTFIFSKPEAGLFNARQRDWWKKAMEGDQFLSKPYVSAITKQPCVTLSRALRNEKGEIIGMVGMDIRV</sequence>
<dbReference type="PANTHER" id="PTHR32089:SF112">
    <property type="entry name" value="LYSOZYME-LIKE PROTEIN-RELATED"/>
    <property type="match status" value="1"/>
</dbReference>
<dbReference type="Pfam" id="PF00015">
    <property type="entry name" value="MCPsignal"/>
    <property type="match status" value="1"/>
</dbReference>
<dbReference type="EMBL" id="JAHQCR010000021">
    <property type="protein sequence ID" value="MBU9720770.1"/>
    <property type="molecule type" value="Genomic_DNA"/>
</dbReference>
<comment type="caution">
    <text evidence="4">The sequence shown here is derived from an EMBL/GenBank/DDBJ whole genome shotgun (WGS) entry which is preliminary data.</text>
</comment>
<reference evidence="4 5" key="1">
    <citation type="submission" date="2021-06" db="EMBL/GenBank/DDBJ databases">
        <title>Bacillus sp. RD4P76, an endophyte from a halophyte.</title>
        <authorList>
            <person name="Sun J.-Q."/>
        </authorList>
    </citation>
    <scope>NUCLEOTIDE SEQUENCE [LARGE SCALE GENOMIC DNA]</scope>
    <source>
        <strain evidence="4 5">JCM 17098</strain>
    </source>
</reference>
<dbReference type="Gene3D" id="3.30.450.20">
    <property type="entry name" value="PAS domain"/>
    <property type="match status" value="1"/>
</dbReference>
<gene>
    <name evidence="4" type="ORF">KS407_04830</name>
</gene>
<organism evidence="4 5">
    <name type="scientific">Evansella alkalicola</name>
    <dbReference type="NCBI Taxonomy" id="745819"/>
    <lineage>
        <taxon>Bacteria</taxon>
        <taxon>Bacillati</taxon>
        <taxon>Bacillota</taxon>
        <taxon>Bacilli</taxon>
        <taxon>Bacillales</taxon>
        <taxon>Bacillaceae</taxon>
        <taxon>Evansella</taxon>
    </lineage>
</organism>
<keyword evidence="1 2" id="KW-0807">Transducer</keyword>
<dbReference type="InterPro" id="IPR004089">
    <property type="entry name" value="MCPsignal_dom"/>
</dbReference>
<dbReference type="SUPFAM" id="SSF103190">
    <property type="entry name" value="Sensory domain-like"/>
    <property type="match status" value="1"/>
</dbReference>
<dbReference type="InterPro" id="IPR029151">
    <property type="entry name" value="Sensor-like_sf"/>
</dbReference>
<evidence type="ECO:0000313" key="4">
    <source>
        <dbReference type="EMBL" id="MBU9720770.1"/>
    </source>
</evidence>
<evidence type="ECO:0000313" key="5">
    <source>
        <dbReference type="Proteomes" id="UP000790580"/>
    </source>
</evidence>
<dbReference type="Gene3D" id="1.10.287.950">
    <property type="entry name" value="Methyl-accepting chemotaxis protein"/>
    <property type="match status" value="1"/>
</dbReference>
<dbReference type="PANTHER" id="PTHR32089">
    <property type="entry name" value="METHYL-ACCEPTING CHEMOTAXIS PROTEIN MCPB"/>
    <property type="match status" value="1"/>
</dbReference>
<evidence type="ECO:0000256" key="1">
    <source>
        <dbReference type="ARBA" id="ARBA00023224"/>
    </source>
</evidence>
<proteinExistence type="predicted"/>
<keyword evidence="5" id="KW-1185">Reference proteome</keyword>
<name>A0ABS6JQF2_9BACI</name>
<dbReference type="SMART" id="SM00283">
    <property type="entry name" value="MA"/>
    <property type="match status" value="1"/>
</dbReference>
<dbReference type="CDD" id="cd18773">
    <property type="entry name" value="PDC1_HK_sensor"/>
    <property type="match status" value="1"/>
</dbReference>